<evidence type="ECO:0000313" key="1">
    <source>
        <dbReference type="EMBL" id="KAL2550838.1"/>
    </source>
</evidence>
<sequence>MALATIYTTATPAAAAAIGLCFFVRNHSSNKETGVRGFITKFSAEVKKEVKSGQIPKLAPHFDGLYCFETLIYNFTQIEYCSTTHRRRVIGLFHALLTYVLSTGEKEAEQWRSYSSSLELLLAFFTLYFNPSFPKYSVDNLRISDLTLNFDLEERPPASIGNCYLVHIQCDMCTCRIGCRQDNNCPLRSRDCSSFNLILYAIFNVKITAYNPNKSIGMW</sequence>
<protein>
    <submittedName>
        <fullName evidence="1">Uncharacterized protein</fullName>
    </submittedName>
</protein>
<gene>
    <name evidence="1" type="ORF">Fot_12368</name>
</gene>
<comment type="caution">
    <text evidence="1">The sequence shown here is derived from an EMBL/GenBank/DDBJ whole genome shotgun (WGS) entry which is preliminary data.</text>
</comment>
<dbReference type="Proteomes" id="UP001604277">
    <property type="component" value="Unassembled WGS sequence"/>
</dbReference>
<reference evidence="2" key="1">
    <citation type="submission" date="2024-07" db="EMBL/GenBank/DDBJ databases">
        <title>Two chromosome-level genome assemblies of Korean endemic species Abeliophyllum distichum and Forsythia ovata (Oleaceae).</title>
        <authorList>
            <person name="Jang H."/>
        </authorList>
    </citation>
    <scope>NUCLEOTIDE SEQUENCE [LARGE SCALE GENOMIC DNA]</scope>
</reference>
<keyword evidence="2" id="KW-1185">Reference proteome</keyword>
<accession>A0ABD1WQ55</accession>
<proteinExistence type="predicted"/>
<evidence type="ECO:0000313" key="2">
    <source>
        <dbReference type="Proteomes" id="UP001604277"/>
    </source>
</evidence>
<name>A0ABD1WQ55_9LAMI</name>
<dbReference type="EMBL" id="JBFOLJ010000003">
    <property type="protein sequence ID" value="KAL2550838.1"/>
    <property type="molecule type" value="Genomic_DNA"/>
</dbReference>
<dbReference type="AlphaFoldDB" id="A0ABD1WQ55"/>
<organism evidence="1 2">
    <name type="scientific">Forsythia ovata</name>
    <dbReference type="NCBI Taxonomy" id="205694"/>
    <lineage>
        <taxon>Eukaryota</taxon>
        <taxon>Viridiplantae</taxon>
        <taxon>Streptophyta</taxon>
        <taxon>Embryophyta</taxon>
        <taxon>Tracheophyta</taxon>
        <taxon>Spermatophyta</taxon>
        <taxon>Magnoliopsida</taxon>
        <taxon>eudicotyledons</taxon>
        <taxon>Gunneridae</taxon>
        <taxon>Pentapetalae</taxon>
        <taxon>asterids</taxon>
        <taxon>lamiids</taxon>
        <taxon>Lamiales</taxon>
        <taxon>Oleaceae</taxon>
        <taxon>Forsythieae</taxon>
        <taxon>Forsythia</taxon>
    </lineage>
</organism>